<feature type="region of interest" description="Disordered" evidence="1">
    <location>
        <begin position="222"/>
        <end position="246"/>
    </location>
</feature>
<comment type="caution">
    <text evidence="2">The sequence shown here is derived from an EMBL/GenBank/DDBJ whole genome shotgun (WGS) entry which is preliminary data.</text>
</comment>
<reference evidence="2" key="1">
    <citation type="journal article" date="2022" name="Int. J. Mol. Sci.">
        <title>Draft Genome of Tanacetum Coccineum: Genomic Comparison of Closely Related Tanacetum-Family Plants.</title>
        <authorList>
            <person name="Yamashiro T."/>
            <person name="Shiraishi A."/>
            <person name="Nakayama K."/>
            <person name="Satake H."/>
        </authorList>
    </citation>
    <scope>NUCLEOTIDE SEQUENCE</scope>
</reference>
<reference evidence="2" key="2">
    <citation type="submission" date="2022-01" db="EMBL/GenBank/DDBJ databases">
        <authorList>
            <person name="Yamashiro T."/>
            <person name="Shiraishi A."/>
            <person name="Satake H."/>
            <person name="Nakayama K."/>
        </authorList>
    </citation>
    <scope>NUCLEOTIDE SEQUENCE</scope>
</reference>
<feature type="region of interest" description="Disordered" evidence="1">
    <location>
        <begin position="267"/>
        <end position="286"/>
    </location>
</feature>
<proteinExistence type="predicted"/>
<feature type="compositionally biased region" description="Acidic residues" evidence="1">
    <location>
        <begin position="228"/>
        <end position="246"/>
    </location>
</feature>
<sequence length="286" mass="32869">QVKISTSNYKIALEKIQPDVIYKVCLEILKQYSFYNALIATEDALEIYMQQFWCLTGKASDYDRPRIPMFQLLRGMVTGSNIDFVELIWKDFKYQIGTRRNSKLKQELMPYLRFTKLIVKYMMSKNDKIPKRPLSFQHVFKLDTTLGNLKFTNKGTIDPVFGMAILALMLNDDIKASAEYLEYLKKATGGSTPVVKGGKGLLSKKGVKIAVEQLRIPKRRRSKTVTEEVYESEQMDDHGDSEEIGEEEVVPLVRKRLIGVVISEEAHQESEVQEERIDNSEKLKGL</sequence>
<accession>A0ABQ4YHF7</accession>
<gene>
    <name evidence="2" type="ORF">Tco_0726876</name>
</gene>
<organism evidence="2 3">
    <name type="scientific">Tanacetum coccineum</name>
    <dbReference type="NCBI Taxonomy" id="301880"/>
    <lineage>
        <taxon>Eukaryota</taxon>
        <taxon>Viridiplantae</taxon>
        <taxon>Streptophyta</taxon>
        <taxon>Embryophyta</taxon>
        <taxon>Tracheophyta</taxon>
        <taxon>Spermatophyta</taxon>
        <taxon>Magnoliopsida</taxon>
        <taxon>eudicotyledons</taxon>
        <taxon>Gunneridae</taxon>
        <taxon>Pentapetalae</taxon>
        <taxon>asterids</taxon>
        <taxon>campanulids</taxon>
        <taxon>Asterales</taxon>
        <taxon>Asteraceae</taxon>
        <taxon>Asteroideae</taxon>
        <taxon>Anthemideae</taxon>
        <taxon>Anthemidinae</taxon>
        <taxon>Tanacetum</taxon>
    </lineage>
</organism>
<evidence type="ECO:0000256" key="1">
    <source>
        <dbReference type="SAM" id="MobiDB-lite"/>
    </source>
</evidence>
<keyword evidence="3" id="KW-1185">Reference proteome</keyword>
<evidence type="ECO:0000313" key="2">
    <source>
        <dbReference type="EMBL" id="GJS76995.1"/>
    </source>
</evidence>
<dbReference type="EMBL" id="BQNB010010415">
    <property type="protein sequence ID" value="GJS76995.1"/>
    <property type="molecule type" value="Genomic_DNA"/>
</dbReference>
<feature type="non-terminal residue" evidence="2">
    <location>
        <position position="286"/>
    </location>
</feature>
<feature type="non-terminal residue" evidence="2">
    <location>
        <position position="1"/>
    </location>
</feature>
<name>A0ABQ4YHF7_9ASTR</name>
<evidence type="ECO:0000313" key="3">
    <source>
        <dbReference type="Proteomes" id="UP001151760"/>
    </source>
</evidence>
<dbReference type="Proteomes" id="UP001151760">
    <property type="component" value="Unassembled WGS sequence"/>
</dbReference>
<protein>
    <submittedName>
        <fullName evidence="2">Uncharacterized protein</fullName>
    </submittedName>
</protein>